<dbReference type="InterPro" id="IPR035906">
    <property type="entry name" value="MetI-like_sf"/>
</dbReference>
<dbReference type="AlphaFoldDB" id="A0A840WCK6"/>
<dbReference type="PANTHER" id="PTHR43357:SF3">
    <property type="entry name" value="FE(3+)-TRANSPORT SYSTEM PERMEASE PROTEIN FBPB 2"/>
    <property type="match status" value="1"/>
</dbReference>
<feature type="transmembrane region" description="Helical" evidence="8">
    <location>
        <begin position="471"/>
        <end position="493"/>
    </location>
</feature>
<dbReference type="PROSITE" id="PS50928">
    <property type="entry name" value="ABC_TM1"/>
    <property type="match status" value="2"/>
</dbReference>
<keyword evidence="5 8" id="KW-0812">Transmembrane</keyword>
<evidence type="ECO:0000256" key="4">
    <source>
        <dbReference type="ARBA" id="ARBA00022519"/>
    </source>
</evidence>
<evidence type="ECO:0000256" key="7">
    <source>
        <dbReference type="ARBA" id="ARBA00023136"/>
    </source>
</evidence>
<dbReference type="SUPFAM" id="SSF161098">
    <property type="entry name" value="MetI-like"/>
    <property type="match status" value="2"/>
</dbReference>
<dbReference type="CDD" id="cd06261">
    <property type="entry name" value="TM_PBP2"/>
    <property type="match status" value="2"/>
</dbReference>
<dbReference type="Proteomes" id="UP000579647">
    <property type="component" value="Unassembled WGS sequence"/>
</dbReference>
<feature type="transmembrane region" description="Helical" evidence="8">
    <location>
        <begin position="241"/>
        <end position="260"/>
    </location>
</feature>
<feature type="transmembrane region" description="Helical" evidence="8">
    <location>
        <begin position="526"/>
        <end position="547"/>
    </location>
</feature>
<reference evidence="11 12" key="1">
    <citation type="submission" date="2020-08" db="EMBL/GenBank/DDBJ databases">
        <title>Sequencing the genomes of 1000 actinobacteria strains.</title>
        <authorList>
            <person name="Klenk H.-P."/>
        </authorList>
    </citation>
    <scope>NUCLEOTIDE SEQUENCE [LARGE SCALE GENOMIC DNA]</scope>
    <source>
        <strain evidence="11 12">DSM 44598</strain>
    </source>
</reference>
<keyword evidence="6 8" id="KW-1133">Transmembrane helix</keyword>
<evidence type="ECO:0000256" key="9">
    <source>
        <dbReference type="SAM" id="MobiDB-lite"/>
    </source>
</evidence>
<evidence type="ECO:0000313" key="12">
    <source>
        <dbReference type="Proteomes" id="UP000579647"/>
    </source>
</evidence>
<keyword evidence="2 8" id="KW-0813">Transport</keyword>
<evidence type="ECO:0000259" key="10">
    <source>
        <dbReference type="PROSITE" id="PS50928"/>
    </source>
</evidence>
<feature type="compositionally biased region" description="Basic and acidic residues" evidence="9">
    <location>
        <begin position="1"/>
        <end position="15"/>
    </location>
</feature>
<gene>
    <name evidence="11" type="ORF">HNR07_005011</name>
</gene>
<comment type="caution">
    <text evidence="11">The sequence shown here is derived from an EMBL/GenBank/DDBJ whole genome shotgun (WGS) entry which is preliminary data.</text>
</comment>
<feature type="transmembrane region" description="Helical" evidence="8">
    <location>
        <begin position="147"/>
        <end position="170"/>
    </location>
</feature>
<keyword evidence="3" id="KW-1003">Cell membrane</keyword>
<dbReference type="Pfam" id="PF00528">
    <property type="entry name" value="BPD_transp_1"/>
    <property type="match status" value="2"/>
</dbReference>
<feature type="transmembrane region" description="Helical" evidence="8">
    <location>
        <begin position="361"/>
        <end position="383"/>
    </location>
</feature>
<name>A0A840WCK6_9ACTN</name>
<evidence type="ECO:0000256" key="2">
    <source>
        <dbReference type="ARBA" id="ARBA00022448"/>
    </source>
</evidence>
<organism evidence="11 12">
    <name type="scientific">Nocardiopsis metallicus</name>
    <dbReference type="NCBI Taxonomy" id="179819"/>
    <lineage>
        <taxon>Bacteria</taxon>
        <taxon>Bacillati</taxon>
        <taxon>Actinomycetota</taxon>
        <taxon>Actinomycetes</taxon>
        <taxon>Streptosporangiales</taxon>
        <taxon>Nocardiopsidaceae</taxon>
        <taxon>Nocardiopsis</taxon>
    </lineage>
</organism>
<dbReference type="Gene3D" id="1.10.3720.10">
    <property type="entry name" value="MetI-like"/>
    <property type="match status" value="2"/>
</dbReference>
<sequence>MTDVQHGRTKPEPSQKRGGSGRVVCLPFSPPLTLPLYLLAGATAVLAVLPLLYVLFQAFSEGPSSLVEALTRGRTVELLVNSLTLTATVTAGCLVLGVGLALLVSRVRLPGNRFWALVATLPLAIPSYVAAMVWMEAVPEVRGFVGSAIVLTLCTYPYVFLPVVAALSLADRDQEEVARSLGRGPWYVLTRVTLRHVQPSAAAGSLLVALYVLSDFGSVATMRYDTITRAIYNDYANRFDMASAASLSAVLVAVTLLVLWGEARARGRARFSRVGSGATRTRPPRDVSAELLEQLPPKLTRAPGLAPAVRALASALLVLPFVLVAAAALVFPVVSLSYWIARGSSAGVDLPRMVETALTTLGVSAAGAVVTLVLALPVGILAARHRGRVPRLLEGATWMGYSMPGVVVAVALVYFAVNHAFALYQQLPLLIFAYALLFLPAAVGSVRSAVAQSPPGLEEIGRSLGRTPPQVFTRITLPLAFPGVAAGATLVFLTCMKELPVTLMLHPTGMETIAMRLWSATNVGRFAAAAPYAMMLIVLASVPAFVLGRKATAMER</sequence>
<feature type="domain" description="ABC transmembrane type-1" evidence="10">
    <location>
        <begin position="357"/>
        <end position="547"/>
    </location>
</feature>
<dbReference type="GO" id="GO:0005886">
    <property type="term" value="C:plasma membrane"/>
    <property type="evidence" value="ECO:0007669"/>
    <property type="project" value="UniProtKB-SubCell"/>
</dbReference>
<dbReference type="InterPro" id="IPR000515">
    <property type="entry name" value="MetI-like"/>
</dbReference>
<comment type="similarity">
    <text evidence="8">Belongs to the binding-protein-dependent transport system permease family.</text>
</comment>
<feature type="transmembrane region" description="Helical" evidence="8">
    <location>
        <begin position="79"/>
        <end position="102"/>
    </location>
</feature>
<feature type="domain" description="ABC transmembrane type-1" evidence="10">
    <location>
        <begin position="79"/>
        <end position="260"/>
    </location>
</feature>
<evidence type="ECO:0000256" key="1">
    <source>
        <dbReference type="ARBA" id="ARBA00004429"/>
    </source>
</evidence>
<feature type="region of interest" description="Disordered" evidence="9">
    <location>
        <begin position="1"/>
        <end position="21"/>
    </location>
</feature>
<keyword evidence="4" id="KW-0997">Cell inner membrane</keyword>
<feature type="transmembrane region" description="Helical" evidence="8">
    <location>
        <begin position="201"/>
        <end position="221"/>
    </location>
</feature>
<feature type="transmembrane region" description="Helical" evidence="8">
    <location>
        <begin position="114"/>
        <end position="135"/>
    </location>
</feature>
<protein>
    <submittedName>
        <fullName evidence="11">Iron(III) transport system permease protein</fullName>
    </submittedName>
</protein>
<dbReference type="EMBL" id="JACHDO010000001">
    <property type="protein sequence ID" value="MBB5493874.1"/>
    <property type="molecule type" value="Genomic_DNA"/>
</dbReference>
<keyword evidence="7 8" id="KW-0472">Membrane</keyword>
<evidence type="ECO:0000313" key="11">
    <source>
        <dbReference type="EMBL" id="MBB5493874.1"/>
    </source>
</evidence>
<dbReference type="GO" id="GO:0055085">
    <property type="term" value="P:transmembrane transport"/>
    <property type="evidence" value="ECO:0007669"/>
    <property type="project" value="InterPro"/>
</dbReference>
<dbReference type="RefSeq" id="WP_184366979.1">
    <property type="nucleotide sequence ID" value="NZ_BAAAKM010000131.1"/>
</dbReference>
<evidence type="ECO:0000256" key="8">
    <source>
        <dbReference type="RuleBase" id="RU363032"/>
    </source>
</evidence>
<evidence type="ECO:0000256" key="5">
    <source>
        <dbReference type="ARBA" id="ARBA00022692"/>
    </source>
</evidence>
<feature type="transmembrane region" description="Helical" evidence="8">
    <location>
        <begin position="429"/>
        <end position="450"/>
    </location>
</feature>
<accession>A0A840WCK6</accession>
<evidence type="ECO:0000256" key="6">
    <source>
        <dbReference type="ARBA" id="ARBA00022989"/>
    </source>
</evidence>
<dbReference type="PANTHER" id="PTHR43357">
    <property type="entry name" value="INNER MEMBRANE ABC TRANSPORTER PERMEASE PROTEIN YDCV"/>
    <property type="match status" value="1"/>
</dbReference>
<feature type="transmembrane region" description="Helical" evidence="8">
    <location>
        <begin position="395"/>
        <end position="417"/>
    </location>
</feature>
<evidence type="ECO:0000256" key="3">
    <source>
        <dbReference type="ARBA" id="ARBA00022475"/>
    </source>
</evidence>
<keyword evidence="12" id="KW-1185">Reference proteome</keyword>
<feature type="transmembrane region" description="Helical" evidence="8">
    <location>
        <begin position="311"/>
        <end position="341"/>
    </location>
</feature>
<comment type="subcellular location">
    <subcellularLocation>
        <location evidence="1">Cell inner membrane</location>
        <topology evidence="1">Multi-pass membrane protein</topology>
    </subcellularLocation>
    <subcellularLocation>
        <location evidence="8">Cell membrane</location>
        <topology evidence="8">Multi-pass membrane protein</topology>
    </subcellularLocation>
</comment>
<feature type="transmembrane region" description="Helical" evidence="8">
    <location>
        <begin position="36"/>
        <end position="59"/>
    </location>
</feature>
<proteinExistence type="inferred from homology"/>